<protein>
    <submittedName>
        <fullName evidence="1">Uncharacterized protein</fullName>
    </submittedName>
</protein>
<dbReference type="EMBL" id="JACXAE010000111">
    <property type="protein sequence ID" value="MBD2777637.1"/>
    <property type="molecule type" value="Genomic_DNA"/>
</dbReference>
<accession>A0A8J6XWF9</accession>
<evidence type="ECO:0000313" key="1">
    <source>
        <dbReference type="EMBL" id="MBD2777637.1"/>
    </source>
</evidence>
<reference evidence="1" key="1">
    <citation type="submission" date="2020-09" db="EMBL/GenBank/DDBJ databases">
        <title>Iningainema tapete sp. nov. (Scytonemataceae, Cyanobacteria) from greenhouses in central Florida (USA) produces two types of nodularin with biosynthetic potential for microcystin-LR and anabaenopeptins.</title>
        <authorList>
            <person name="Berthold D.E."/>
            <person name="Lefler F.W."/>
            <person name="Huang I.-S."/>
            <person name="Abdulla H."/>
            <person name="Zimba P.V."/>
            <person name="Laughinghouse H.D. IV."/>
        </authorList>
    </citation>
    <scope>NUCLEOTIDE SEQUENCE</scope>
    <source>
        <strain evidence="1">BLCCT55</strain>
    </source>
</reference>
<gene>
    <name evidence="1" type="ORF">ICL16_37745</name>
</gene>
<keyword evidence="2" id="KW-1185">Reference proteome</keyword>
<name>A0A8J6XWF9_9CYAN</name>
<evidence type="ECO:0000313" key="2">
    <source>
        <dbReference type="Proteomes" id="UP000629098"/>
    </source>
</evidence>
<dbReference type="Proteomes" id="UP000629098">
    <property type="component" value="Unassembled WGS sequence"/>
</dbReference>
<comment type="caution">
    <text evidence="1">The sequence shown here is derived from an EMBL/GenBank/DDBJ whole genome shotgun (WGS) entry which is preliminary data.</text>
</comment>
<dbReference type="AlphaFoldDB" id="A0A8J6XWF9"/>
<sequence>MFRLLKVAIVDCLLSAIATNKLQSDKLKDLIPNLNVRFLEKDEYKQGSLLKCIDKQYPEREPAAYKDALDTAEQVLPTRWKAAPQRLQTFYTLWDYAEDAKITLGKSSSLTFTLSEQQISELLRQTGIEDIQEQKKFNNFSVTLHSEQLERAAFSVITEAIGIASGLMKSRLSGEDNTEDNYDTEKEKVDWFILSGKTCNLDIVKREIYQEFSKSDYFVWNPERITFAPEFAKLATSAGACYAEKMRQLKFSPEEAKSLLRKGANQLRINVQNLSFYLPCNFKRRTQTSEYFLEIFKAGQELYQISPNDKVAKVRNDWLRIELFNIIYRQDYESGQLQLWGSFDGNNLLEELKQWQPELNEKTFETTIQIQFEIDSTLNISILICRKQPHYLIGEGDDNGIDVTQVTTEKQALFSSEKLNHQDIAVNVLESSSVDQQNAYDLVFAATKDDTQFKKFRYSSDSNQPPINGLISKPLPDFPESGKHTFYIRDPQTQAQKWVRIGEIRKPSDTTEFPCQYRVSLDEKGMLRSHVGEVPYWESESDTPECLLEEGKVFRTQLDLQPNNVIEERDPFSGRH</sequence>
<proteinExistence type="predicted"/>
<organism evidence="1 2">
    <name type="scientific">Iningainema tapete BLCC-T55</name>
    <dbReference type="NCBI Taxonomy" id="2748662"/>
    <lineage>
        <taxon>Bacteria</taxon>
        <taxon>Bacillati</taxon>
        <taxon>Cyanobacteriota</taxon>
        <taxon>Cyanophyceae</taxon>
        <taxon>Nostocales</taxon>
        <taxon>Scytonemataceae</taxon>
        <taxon>Iningainema tapete</taxon>
    </lineage>
</organism>